<gene>
    <name evidence="2" type="ORF">CALVIDRAFT_538397</name>
</gene>
<feature type="compositionally biased region" description="Basic and acidic residues" evidence="1">
    <location>
        <begin position="1"/>
        <end position="10"/>
    </location>
</feature>
<feature type="compositionally biased region" description="Basic and acidic residues" evidence="1">
    <location>
        <begin position="119"/>
        <end position="134"/>
    </location>
</feature>
<dbReference type="Proteomes" id="UP000076738">
    <property type="component" value="Unassembled WGS sequence"/>
</dbReference>
<feature type="compositionally biased region" description="Low complexity" evidence="1">
    <location>
        <begin position="349"/>
        <end position="362"/>
    </location>
</feature>
<protein>
    <submittedName>
        <fullName evidence="2">Uncharacterized protein</fullName>
    </submittedName>
</protein>
<dbReference type="STRING" id="1330018.A0A167L203"/>
<feature type="compositionally biased region" description="Pro residues" evidence="1">
    <location>
        <begin position="152"/>
        <end position="161"/>
    </location>
</feature>
<organism evidence="2 3">
    <name type="scientific">Calocera viscosa (strain TUFC12733)</name>
    <dbReference type="NCBI Taxonomy" id="1330018"/>
    <lineage>
        <taxon>Eukaryota</taxon>
        <taxon>Fungi</taxon>
        <taxon>Dikarya</taxon>
        <taxon>Basidiomycota</taxon>
        <taxon>Agaricomycotina</taxon>
        <taxon>Dacrymycetes</taxon>
        <taxon>Dacrymycetales</taxon>
        <taxon>Dacrymycetaceae</taxon>
        <taxon>Calocera</taxon>
    </lineage>
</organism>
<feature type="compositionally biased region" description="Basic and acidic residues" evidence="1">
    <location>
        <begin position="372"/>
        <end position="413"/>
    </location>
</feature>
<name>A0A167L203_CALVF</name>
<feature type="compositionally biased region" description="Low complexity" evidence="1">
    <location>
        <begin position="89"/>
        <end position="107"/>
    </location>
</feature>
<dbReference type="PANTHER" id="PTHR40130:SF1">
    <property type="entry name" value="SPINDLE POLE BODY-ASSOCIATED PROTEIN CUT12 DOMAIN-CONTAINING PROTEIN"/>
    <property type="match status" value="1"/>
</dbReference>
<accession>A0A167L203</accession>
<evidence type="ECO:0000313" key="3">
    <source>
        <dbReference type="Proteomes" id="UP000076738"/>
    </source>
</evidence>
<proteinExistence type="predicted"/>
<feature type="region of interest" description="Disordered" evidence="1">
    <location>
        <begin position="73"/>
        <end position="166"/>
    </location>
</feature>
<feature type="compositionally biased region" description="Basic and acidic residues" evidence="1">
    <location>
        <begin position="73"/>
        <end position="88"/>
    </location>
</feature>
<feature type="region of interest" description="Disordered" evidence="1">
    <location>
        <begin position="1"/>
        <end position="21"/>
    </location>
</feature>
<dbReference type="EMBL" id="KV417290">
    <property type="protein sequence ID" value="KZO95250.1"/>
    <property type="molecule type" value="Genomic_DNA"/>
</dbReference>
<sequence>MSAHLPEHLHNPSNALESGHEYAARSERLEMSADFGRAAEMAKRASESYGKAVEETTVSDATVKTTMVKLQEDWARRSKDLQRKHEYASRQPSRSSSQSRGTSRAPSQPRRTAVADPESDIRAKARVNGIDRLESAMSGSIGAGGTQRSSEPLPPPPPDLTPPGESFMMLADSDPSDPFNQFWAILQGMLENLSAPVAWATVPLNGEVLAPPIPPAASPNAANSDGSETFTEDEADEFYLVMPESPSTSTTDGSHSYPPPRPRTQEELYYENVSLKQSLDALAQRFEATRQALRQKEMAERANVMRLQGSLLDVRQRMHASMMGVGIGAGTGSPTPAERELRPSNTGTASPRLPPRSALSRPESGLTASTAKEVEEQREKDAERERKREEELEGMRQKLKDAEDEATRLRIENEKHKADATKYRDRWEKVKEAARKKKEAKAAAAAGIAEVSTAGAGLPDASASGVVEE</sequence>
<feature type="region of interest" description="Disordered" evidence="1">
    <location>
        <begin position="325"/>
        <end position="413"/>
    </location>
</feature>
<reference evidence="2 3" key="1">
    <citation type="journal article" date="2016" name="Mol. Biol. Evol.">
        <title>Comparative Genomics of Early-Diverging Mushroom-Forming Fungi Provides Insights into the Origins of Lignocellulose Decay Capabilities.</title>
        <authorList>
            <person name="Nagy L.G."/>
            <person name="Riley R."/>
            <person name="Tritt A."/>
            <person name="Adam C."/>
            <person name="Daum C."/>
            <person name="Floudas D."/>
            <person name="Sun H."/>
            <person name="Yadav J.S."/>
            <person name="Pangilinan J."/>
            <person name="Larsson K.H."/>
            <person name="Matsuura K."/>
            <person name="Barry K."/>
            <person name="Labutti K."/>
            <person name="Kuo R."/>
            <person name="Ohm R.A."/>
            <person name="Bhattacharya S.S."/>
            <person name="Shirouzu T."/>
            <person name="Yoshinaga Y."/>
            <person name="Martin F.M."/>
            <person name="Grigoriev I.V."/>
            <person name="Hibbett D.S."/>
        </authorList>
    </citation>
    <scope>NUCLEOTIDE SEQUENCE [LARGE SCALE GENOMIC DNA]</scope>
    <source>
        <strain evidence="2 3">TUFC12733</strain>
    </source>
</reference>
<dbReference type="OrthoDB" id="3197614at2759"/>
<keyword evidence="3" id="KW-1185">Reference proteome</keyword>
<feature type="compositionally biased region" description="Low complexity" evidence="1">
    <location>
        <begin position="442"/>
        <end position="456"/>
    </location>
</feature>
<dbReference type="PANTHER" id="PTHR40130">
    <property type="entry name" value="EXPRESSED PROTEIN"/>
    <property type="match status" value="1"/>
</dbReference>
<evidence type="ECO:0000256" key="1">
    <source>
        <dbReference type="SAM" id="MobiDB-lite"/>
    </source>
</evidence>
<evidence type="ECO:0000313" key="2">
    <source>
        <dbReference type="EMBL" id="KZO95250.1"/>
    </source>
</evidence>
<dbReference type="AlphaFoldDB" id="A0A167L203"/>
<feature type="region of interest" description="Disordered" evidence="1">
    <location>
        <begin position="437"/>
        <end position="469"/>
    </location>
</feature>